<feature type="domain" description="4Fe-4S ferredoxin-type" evidence="3">
    <location>
        <begin position="236"/>
        <end position="264"/>
    </location>
</feature>
<evidence type="ECO:0000256" key="1">
    <source>
        <dbReference type="ARBA" id="ARBA00022630"/>
    </source>
</evidence>
<dbReference type="EMBL" id="VSSQ01001590">
    <property type="protein sequence ID" value="MPM09606.1"/>
    <property type="molecule type" value="Genomic_DNA"/>
</dbReference>
<evidence type="ECO:0000313" key="4">
    <source>
        <dbReference type="EMBL" id="MPM09606.1"/>
    </source>
</evidence>
<dbReference type="Pfam" id="PF13534">
    <property type="entry name" value="Fer4_17"/>
    <property type="match status" value="1"/>
</dbReference>
<gene>
    <name evidence="4" type="ORF">SDC9_55927</name>
</gene>
<dbReference type="InterPro" id="IPR016171">
    <property type="entry name" value="Vanillyl_alc_oxidase_C-sub2"/>
</dbReference>
<dbReference type="PANTHER" id="PTHR32479">
    <property type="entry name" value="GLYCOLATE OXIDASE IRON-SULFUR SUBUNIT"/>
    <property type="match status" value="1"/>
</dbReference>
<comment type="caution">
    <text evidence="4">The sequence shown here is derived from an EMBL/GenBank/DDBJ whole genome shotgun (WGS) entry which is preliminary data.</text>
</comment>
<dbReference type="GO" id="GO:0003824">
    <property type="term" value="F:catalytic activity"/>
    <property type="evidence" value="ECO:0007669"/>
    <property type="project" value="InterPro"/>
</dbReference>
<dbReference type="InterPro" id="IPR017900">
    <property type="entry name" value="4Fe4S_Fe_S_CS"/>
</dbReference>
<keyword evidence="2" id="KW-0274">FAD</keyword>
<dbReference type="InterPro" id="IPR004113">
    <property type="entry name" value="FAD-bd_oxidored_4_C"/>
</dbReference>
<dbReference type="Gene3D" id="3.30.70.2740">
    <property type="match status" value="1"/>
</dbReference>
<protein>
    <recommendedName>
        <fullName evidence="3">4Fe-4S ferredoxin-type domain-containing protein</fullName>
    </recommendedName>
</protein>
<sequence>MWDLRKAGLGVLSNMPGDAKPVPVTEDTAVNPEVLPEFISRFNDLLKKHNLNCVYYAHIGTGELHLRPVLNLRDPKDVELFHTIAYETALLVKKFKGSLSGEHGDGRLRGEFIPLMIGERNYSLLKQIKNVWDPHGIFNYGKITDTPPMNTMLRFAPGAAVREIDTYYDFSHDQGILRAVEKCNGSGDCRKPHLASGGMCPSYQASLDEKNTTRARANILREYLTNSPKDNPFNHRDVYKTLDLCLGCKLCKSECPSSVDMAKYKTEFLQHWYNSHPVRIRTLAIAYIDNVNRLALPFSRIYNLFARSYILSWPIKKILNFAPKRSLPELHGKSLRRWARKNLPELNKLTGHNGTVNIFVDEFTDTNDIFIGVKAISLLCMLGYRVELPEHSLSARTFISKGLLKKARKIIDKNINALSGRVSEDQPLIGIEPSAILGFRDEYPELCSRNLQEKAKALAPFTMLIDEFIVREAEKGKITKLQFTTDKQEILYHGHCQQKALLGTDVTKKMLGIPPHYSVKEIPSGCCGMAGSFGFEKEHFDLSMKVGELVLLPSVRNAPEGTIIAASGTSCRHQIKDGTGKIALHPIEILFDAVKTS</sequence>
<dbReference type="PANTHER" id="PTHR32479:SF19">
    <property type="entry name" value="ANAEROBIC GLYCEROL-3-PHOSPHATE DEHYDROGENASE SUBUNIT C"/>
    <property type="match status" value="1"/>
</dbReference>
<organism evidence="4">
    <name type="scientific">bioreactor metagenome</name>
    <dbReference type="NCBI Taxonomy" id="1076179"/>
    <lineage>
        <taxon>unclassified sequences</taxon>
        <taxon>metagenomes</taxon>
        <taxon>ecological metagenomes</taxon>
    </lineage>
</organism>
<dbReference type="SUPFAM" id="SSF46548">
    <property type="entry name" value="alpha-helical ferredoxin"/>
    <property type="match status" value="1"/>
</dbReference>
<dbReference type="PROSITE" id="PS00198">
    <property type="entry name" value="4FE4S_FER_1"/>
    <property type="match status" value="1"/>
</dbReference>
<evidence type="ECO:0000256" key="2">
    <source>
        <dbReference type="ARBA" id="ARBA00022827"/>
    </source>
</evidence>
<dbReference type="SUPFAM" id="SSF55103">
    <property type="entry name" value="FAD-linked oxidases, C-terminal domain"/>
    <property type="match status" value="1"/>
</dbReference>
<reference evidence="4" key="1">
    <citation type="submission" date="2019-08" db="EMBL/GenBank/DDBJ databases">
        <authorList>
            <person name="Kucharzyk K."/>
            <person name="Murdoch R.W."/>
            <person name="Higgins S."/>
            <person name="Loffler F."/>
        </authorList>
    </citation>
    <scope>NUCLEOTIDE SEQUENCE</scope>
</reference>
<dbReference type="Gene3D" id="1.10.45.10">
    <property type="entry name" value="Vanillyl-alcohol Oxidase, Chain A, domain 4"/>
    <property type="match status" value="1"/>
</dbReference>
<dbReference type="AlphaFoldDB" id="A0A644X0C5"/>
<dbReference type="InterPro" id="IPR016164">
    <property type="entry name" value="FAD-linked_Oxase-like_C"/>
</dbReference>
<proteinExistence type="predicted"/>
<name>A0A644X0C5_9ZZZZ</name>
<keyword evidence="1" id="KW-0285">Flavoprotein</keyword>
<accession>A0A644X0C5</accession>
<evidence type="ECO:0000259" key="3">
    <source>
        <dbReference type="PROSITE" id="PS51379"/>
    </source>
</evidence>
<dbReference type="InterPro" id="IPR017896">
    <property type="entry name" value="4Fe4S_Fe-S-bd"/>
</dbReference>
<dbReference type="PROSITE" id="PS51379">
    <property type="entry name" value="4FE4S_FER_2"/>
    <property type="match status" value="1"/>
</dbReference>
<dbReference type="GO" id="GO:0050660">
    <property type="term" value="F:flavin adenine dinucleotide binding"/>
    <property type="evidence" value="ECO:0007669"/>
    <property type="project" value="InterPro"/>
</dbReference>
<dbReference type="Pfam" id="PF02913">
    <property type="entry name" value="FAD-oxidase_C"/>
    <property type="match status" value="1"/>
</dbReference>